<keyword evidence="1" id="KW-0812">Transmembrane</keyword>
<dbReference type="OrthoDB" id="2432893at2759"/>
<dbReference type="EMBL" id="CAJVPZ010005122">
    <property type="protein sequence ID" value="CAG8556861.1"/>
    <property type="molecule type" value="Genomic_DNA"/>
</dbReference>
<protein>
    <submittedName>
        <fullName evidence="2">13878_t:CDS:1</fullName>
    </submittedName>
</protein>
<evidence type="ECO:0000256" key="1">
    <source>
        <dbReference type="SAM" id="Phobius"/>
    </source>
</evidence>
<gene>
    <name evidence="2" type="ORF">RFULGI_LOCUS4889</name>
</gene>
<keyword evidence="1" id="KW-1133">Transmembrane helix</keyword>
<dbReference type="AlphaFoldDB" id="A0A9N9BAM6"/>
<keyword evidence="1" id="KW-0472">Membrane</keyword>
<accession>A0A9N9BAM6</accession>
<sequence>MATYYSIVLYLQVISFLIVTFGIIKVTTESHKEFNITQLLEIVQTEFDINIVNEGVRSYFTGNKDLHELHDWSSSIAKNCIGGNASEVYKNLTTPDSAIKLASHIKIPDGQEDISGQYVYTVSEKQMDIRSANSILDSIYESVDKEVAYFHTEEEFSPHAPRSTSLQYAPLQIILNSVAIRSTQVADMYLSSTACTTNNESFHKFADRSIFYNSLSAGLSSAVLNRVSKDYGTDMKFNMLINIMSTVSIQIHMVKSIASLANLDTNDDAVRTLIYLCVASDGVKNSMTETTKEFAKAIMLKWISNINESTLAAINKHVAMKLFTKVAENKGIVNLACVIPFVGELVTLVSDSMTTYSIGKIAKYVFCPFEDDNQDTTKFSSPPSYPGNAEL</sequence>
<evidence type="ECO:0000313" key="3">
    <source>
        <dbReference type="Proteomes" id="UP000789396"/>
    </source>
</evidence>
<feature type="transmembrane region" description="Helical" evidence="1">
    <location>
        <begin position="7"/>
        <end position="24"/>
    </location>
</feature>
<organism evidence="2 3">
    <name type="scientific">Racocetra fulgida</name>
    <dbReference type="NCBI Taxonomy" id="60492"/>
    <lineage>
        <taxon>Eukaryota</taxon>
        <taxon>Fungi</taxon>
        <taxon>Fungi incertae sedis</taxon>
        <taxon>Mucoromycota</taxon>
        <taxon>Glomeromycotina</taxon>
        <taxon>Glomeromycetes</taxon>
        <taxon>Diversisporales</taxon>
        <taxon>Gigasporaceae</taxon>
        <taxon>Racocetra</taxon>
    </lineage>
</organism>
<comment type="caution">
    <text evidence="2">The sequence shown here is derived from an EMBL/GenBank/DDBJ whole genome shotgun (WGS) entry which is preliminary data.</text>
</comment>
<evidence type="ECO:0000313" key="2">
    <source>
        <dbReference type="EMBL" id="CAG8556861.1"/>
    </source>
</evidence>
<reference evidence="2" key="1">
    <citation type="submission" date="2021-06" db="EMBL/GenBank/DDBJ databases">
        <authorList>
            <person name="Kallberg Y."/>
            <person name="Tangrot J."/>
            <person name="Rosling A."/>
        </authorList>
    </citation>
    <scope>NUCLEOTIDE SEQUENCE</scope>
    <source>
        <strain evidence="2">IN212</strain>
    </source>
</reference>
<proteinExistence type="predicted"/>
<keyword evidence="3" id="KW-1185">Reference proteome</keyword>
<dbReference type="Proteomes" id="UP000789396">
    <property type="component" value="Unassembled WGS sequence"/>
</dbReference>
<name>A0A9N9BAM6_9GLOM</name>